<evidence type="ECO:0000256" key="1">
    <source>
        <dbReference type="SAM" id="MobiDB-lite"/>
    </source>
</evidence>
<protein>
    <submittedName>
        <fullName evidence="2">Uncharacterized protein</fullName>
    </submittedName>
</protein>
<gene>
    <name evidence="2" type="ORF">MYCFIDRAFT_195288</name>
</gene>
<dbReference type="AlphaFoldDB" id="M3AHT8"/>
<organism evidence="2 3">
    <name type="scientific">Pseudocercospora fijiensis (strain CIRAD86)</name>
    <name type="common">Black leaf streak disease fungus</name>
    <name type="synonym">Mycosphaerella fijiensis</name>
    <dbReference type="NCBI Taxonomy" id="383855"/>
    <lineage>
        <taxon>Eukaryota</taxon>
        <taxon>Fungi</taxon>
        <taxon>Dikarya</taxon>
        <taxon>Ascomycota</taxon>
        <taxon>Pezizomycotina</taxon>
        <taxon>Dothideomycetes</taxon>
        <taxon>Dothideomycetidae</taxon>
        <taxon>Mycosphaerellales</taxon>
        <taxon>Mycosphaerellaceae</taxon>
        <taxon>Pseudocercospora</taxon>
    </lineage>
</organism>
<sequence length="197" mass="21109">MREKGADGESHTFRRYADAGALREEESGREEEEEGRRGVAIVCSAVPNNRSRSTCSAQGRAGQGRAGRRQARRCSTRPGSACSSWSALRIAALACRMREGAGIARTPASSLVWHRRGTESAYGYLIVQRPLQLQLPTPCSYHMLGHAASPSPRYKSGCTGTGIGTRGGRRAKSSSDLRATVPLPPVNVQPSNGILLC</sequence>
<name>M3AHT8_PSEFD</name>
<dbReference type="HOGENOM" id="CLU_1384705_0_0_1"/>
<feature type="compositionally biased region" description="Basic residues" evidence="1">
    <location>
        <begin position="66"/>
        <end position="75"/>
    </location>
</feature>
<feature type="compositionally biased region" description="Polar residues" evidence="1">
    <location>
        <begin position="46"/>
        <end position="56"/>
    </location>
</feature>
<proteinExistence type="predicted"/>
<dbReference type="KEGG" id="pfj:MYCFIDRAFT_195288"/>
<evidence type="ECO:0000313" key="3">
    <source>
        <dbReference type="Proteomes" id="UP000016932"/>
    </source>
</evidence>
<reference evidence="2 3" key="1">
    <citation type="journal article" date="2012" name="PLoS Pathog.">
        <title>Diverse lifestyles and strategies of plant pathogenesis encoded in the genomes of eighteen Dothideomycetes fungi.</title>
        <authorList>
            <person name="Ohm R.A."/>
            <person name="Feau N."/>
            <person name="Henrissat B."/>
            <person name="Schoch C.L."/>
            <person name="Horwitz B.A."/>
            <person name="Barry K.W."/>
            <person name="Condon B.J."/>
            <person name="Copeland A.C."/>
            <person name="Dhillon B."/>
            <person name="Glaser F."/>
            <person name="Hesse C.N."/>
            <person name="Kosti I."/>
            <person name="LaButti K."/>
            <person name="Lindquist E.A."/>
            <person name="Lucas S."/>
            <person name="Salamov A.A."/>
            <person name="Bradshaw R.E."/>
            <person name="Ciuffetti L."/>
            <person name="Hamelin R.C."/>
            <person name="Kema G.H.J."/>
            <person name="Lawrence C."/>
            <person name="Scott J.A."/>
            <person name="Spatafora J.W."/>
            <person name="Turgeon B.G."/>
            <person name="de Wit P.J.G.M."/>
            <person name="Zhong S."/>
            <person name="Goodwin S.B."/>
            <person name="Grigoriev I.V."/>
        </authorList>
    </citation>
    <scope>NUCLEOTIDE SEQUENCE [LARGE SCALE GENOMIC DNA]</scope>
    <source>
        <strain evidence="2 3">CIRAD86</strain>
    </source>
</reference>
<accession>M3AHT8</accession>
<dbReference type="Proteomes" id="UP000016932">
    <property type="component" value="Unassembled WGS sequence"/>
</dbReference>
<evidence type="ECO:0000313" key="2">
    <source>
        <dbReference type="EMBL" id="EME84156.1"/>
    </source>
</evidence>
<feature type="region of interest" description="Disordered" evidence="1">
    <location>
        <begin position="1"/>
        <end position="79"/>
    </location>
</feature>
<feature type="compositionally biased region" description="Basic and acidic residues" evidence="1">
    <location>
        <begin position="1"/>
        <end position="26"/>
    </location>
</feature>
<dbReference type="RefSeq" id="XP_007924780.1">
    <property type="nucleotide sequence ID" value="XM_007926589.1"/>
</dbReference>
<dbReference type="EMBL" id="KB446557">
    <property type="protein sequence ID" value="EME84156.1"/>
    <property type="molecule type" value="Genomic_DNA"/>
</dbReference>
<dbReference type="GeneID" id="19335466"/>
<keyword evidence="3" id="KW-1185">Reference proteome</keyword>
<dbReference type="VEuPathDB" id="FungiDB:MYCFIDRAFT_195288"/>
<feature type="region of interest" description="Disordered" evidence="1">
    <location>
        <begin position="155"/>
        <end position="182"/>
    </location>
</feature>